<keyword evidence="1" id="KW-0479">Metal-binding</keyword>
<evidence type="ECO:0000256" key="1">
    <source>
        <dbReference type="ARBA" id="ARBA00022723"/>
    </source>
</evidence>
<evidence type="ECO:0000259" key="3">
    <source>
        <dbReference type="PROSITE" id="PS51677"/>
    </source>
</evidence>
<dbReference type="GO" id="GO:0016020">
    <property type="term" value="C:membrane"/>
    <property type="evidence" value="ECO:0007669"/>
    <property type="project" value="TreeGrafter"/>
</dbReference>
<dbReference type="PANTHER" id="PTHR10587">
    <property type="entry name" value="GLYCOSYL TRANSFERASE-RELATED"/>
    <property type="match status" value="1"/>
</dbReference>
<comment type="caution">
    <text evidence="4">The sequence shown here is derived from an EMBL/GenBank/DDBJ whole genome shotgun (WGS) entry which is preliminary data.</text>
</comment>
<dbReference type="PANTHER" id="PTHR10587:SF133">
    <property type="entry name" value="CHITIN DEACETYLASE 1-RELATED"/>
    <property type="match status" value="1"/>
</dbReference>
<evidence type="ECO:0000313" key="4">
    <source>
        <dbReference type="EMBL" id="OOR09242.1"/>
    </source>
</evidence>
<proteinExistence type="predicted"/>
<protein>
    <recommendedName>
        <fullName evidence="3">NodB homology domain-containing protein</fullName>
    </recommendedName>
</protein>
<reference evidence="4 5" key="1">
    <citation type="submission" date="2017-01" db="EMBL/GenBank/DDBJ databases">
        <title>Bacillus cereus isolates.</title>
        <authorList>
            <person name="Beno S.M."/>
        </authorList>
    </citation>
    <scope>NUCLEOTIDE SEQUENCE [LARGE SCALE GENOMIC DNA]</scope>
    <source>
        <strain evidence="4 5">FSL H8-0485</strain>
    </source>
</reference>
<dbReference type="Pfam" id="PF01522">
    <property type="entry name" value="Polysacc_deac_1"/>
    <property type="match status" value="1"/>
</dbReference>
<dbReference type="InterPro" id="IPR011330">
    <property type="entry name" value="Glyco_hydro/deAcase_b/a-brl"/>
</dbReference>
<organism evidence="4 5">
    <name type="scientific">Bacillus cereus</name>
    <dbReference type="NCBI Taxonomy" id="1396"/>
    <lineage>
        <taxon>Bacteria</taxon>
        <taxon>Bacillati</taxon>
        <taxon>Bacillota</taxon>
        <taxon>Bacilli</taxon>
        <taxon>Bacillales</taxon>
        <taxon>Bacillaceae</taxon>
        <taxon>Bacillus</taxon>
        <taxon>Bacillus cereus group</taxon>
    </lineage>
</organism>
<gene>
    <name evidence="4" type="ORF">BW897_28870</name>
</gene>
<dbReference type="Gene3D" id="3.20.20.370">
    <property type="entry name" value="Glycoside hydrolase/deacetylase"/>
    <property type="match status" value="1"/>
</dbReference>
<dbReference type="GO" id="GO:0046872">
    <property type="term" value="F:metal ion binding"/>
    <property type="evidence" value="ECO:0007669"/>
    <property type="project" value="UniProtKB-KW"/>
</dbReference>
<dbReference type="InterPro" id="IPR050248">
    <property type="entry name" value="Polysacc_deacetylase_ArnD"/>
</dbReference>
<dbReference type="EMBL" id="MUAJ01000054">
    <property type="protein sequence ID" value="OOR09242.1"/>
    <property type="molecule type" value="Genomic_DNA"/>
</dbReference>
<dbReference type="AlphaFoldDB" id="A0A1S9TH53"/>
<keyword evidence="2" id="KW-0378">Hydrolase</keyword>
<accession>A0A1S9TH53</accession>
<dbReference type="GO" id="GO:0005975">
    <property type="term" value="P:carbohydrate metabolic process"/>
    <property type="evidence" value="ECO:0007669"/>
    <property type="project" value="InterPro"/>
</dbReference>
<sequence>MNNGDKESIFVATGNILHKKIALTFDAGGDEDGAAILKVLKQYHTISTFFLTGQWVEKFPSIAQSIVTDGHEIGNHTYSHPDLTKLSHAEIIKEISLGEQIIKRELGVNTRPLFRQPFGYGNKEVLRATKFAGFNYSIHWSLDTLDWKQPSVEFIVQRILNNVRNGDIILMHLLGLQTGKALEIVIPELKSRGFQLVTVSDLLKDTVIT</sequence>
<dbReference type="SUPFAM" id="SSF88713">
    <property type="entry name" value="Glycoside hydrolase/deacetylase"/>
    <property type="match status" value="1"/>
</dbReference>
<dbReference type="PROSITE" id="PS51677">
    <property type="entry name" value="NODB"/>
    <property type="match status" value="1"/>
</dbReference>
<dbReference type="GO" id="GO:0016810">
    <property type="term" value="F:hydrolase activity, acting on carbon-nitrogen (but not peptide) bonds"/>
    <property type="evidence" value="ECO:0007669"/>
    <property type="project" value="InterPro"/>
</dbReference>
<feature type="domain" description="NodB homology" evidence="3">
    <location>
        <begin position="19"/>
        <end position="197"/>
    </location>
</feature>
<name>A0A1S9TH53_BACCE</name>
<dbReference type="InterPro" id="IPR002509">
    <property type="entry name" value="NODB_dom"/>
</dbReference>
<evidence type="ECO:0000256" key="2">
    <source>
        <dbReference type="ARBA" id="ARBA00022801"/>
    </source>
</evidence>
<dbReference type="RefSeq" id="WP_078205609.1">
    <property type="nucleotide sequence ID" value="NZ_MUAJ01000054.1"/>
</dbReference>
<dbReference type="CDD" id="cd10917">
    <property type="entry name" value="CE4_NodB_like_6s_7s"/>
    <property type="match status" value="1"/>
</dbReference>
<evidence type="ECO:0000313" key="5">
    <source>
        <dbReference type="Proteomes" id="UP000190906"/>
    </source>
</evidence>
<dbReference type="Proteomes" id="UP000190906">
    <property type="component" value="Unassembled WGS sequence"/>
</dbReference>